<dbReference type="PANTHER" id="PTHR35908:SF1">
    <property type="entry name" value="CONSERVED PROTEIN"/>
    <property type="match status" value="1"/>
</dbReference>
<protein>
    <submittedName>
        <fullName evidence="2">VOC family protein</fullName>
    </submittedName>
</protein>
<dbReference type="InterPro" id="IPR029068">
    <property type="entry name" value="Glyas_Bleomycin-R_OHBP_Dase"/>
</dbReference>
<organism evidence="2 3">
    <name type="scientific">Nonomuraea typhae</name>
    <dbReference type="NCBI Taxonomy" id="2603600"/>
    <lineage>
        <taxon>Bacteria</taxon>
        <taxon>Bacillati</taxon>
        <taxon>Actinomycetota</taxon>
        <taxon>Actinomycetes</taxon>
        <taxon>Streptosporangiales</taxon>
        <taxon>Streptosporangiaceae</taxon>
        <taxon>Nonomuraea</taxon>
    </lineage>
</organism>
<dbReference type="RefSeq" id="WP_397090246.1">
    <property type="nucleotide sequence ID" value="NZ_JBITGY010000015.1"/>
</dbReference>
<evidence type="ECO:0000259" key="1">
    <source>
        <dbReference type="Pfam" id="PF18029"/>
    </source>
</evidence>
<dbReference type="Pfam" id="PF18029">
    <property type="entry name" value="Glyoxalase_6"/>
    <property type="match status" value="1"/>
</dbReference>
<dbReference type="Proteomes" id="UP001612741">
    <property type="component" value="Unassembled WGS sequence"/>
</dbReference>
<evidence type="ECO:0000313" key="2">
    <source>
        <dbReference type="EMBL" id="MFI6504498.1"/>
    </source>
</evidence>
<proteinExistence type="predicted"/>
<dbReference type="EMBL" id="JBITGY010000015">
    <property type="protein sequence ID" value="MFI6504498.1"/>
    <property type="molecule type" value="Genomic_DNA"/>
</dbReference>
<feature type="domain" description="Glyoxalase-like" evidence="1">
    <location>
        <begin position="8"/>
        <end position="124"/>
    </location>
</feature>
<comment type="caution">
    <text evidence="2">The sequence shown here is derived from an EMBL/GenBank/DDBJ whole genome shotgun (WGS) entry which is preliminary data.</text>
</comment>
<evidence type="ECO:0000313" key="3">
    <source>
        <dbReference type="Proteomes" id="UP001612741"/>
    </source>
</evidence>
<gene>
    <name evidence="2" type="ORF">ACIBG2_44435</name>
</gene>
<dbReference type="PANTHER" id="PTHR35908">
    <property type="entry name" value="HYPOTHETICAL FUSION PROTEIN"/>
    <property type="match status" value="1"/>
</dbReference>
<reference evidence="2 3" key="1">
    <citation type="submission" date="2024-10" db="EMBL/GenBank/DDBJ databases">
        <title>The Natural Products Discovery Center: Release of the First 8490 Sequenced Strains for Exploring Actinobacteria Biosynthetic Diversity.</title>
        <authorList>
            <person name="Kalkreuter E."/>
            <person name="Kautsar S.A."/>
            <person name="Yang D."/>
            <person name="Bader C.D."/>
            <person name="Teijaro C.N."/>
            <person name="Fluegel L."/>
            <person name="Davis C.M."/>
            <person name="Simpson J.R."/>
            <person name="Lauterbach L."/>
            <person name="Steele A.D."/>
            <person name="Gui C."/>
            <person name="Meng S."/>
            <person name="Li G."/>
            <person name="Viehrig K."/>
            <person name="Ye F."/>
            <person name="Su P."/>
            <person name="Kiefer A.F."/>
            <person name="Nichols A."/>
            <person name="Cepeda A.J."/>
            <person name="Yan W."/>
            <person name="Fan B."/>
            <person name="Jiang Y."/>
            <person name="Adhikari A."/>
            <person name="Zheng C.-J."/>
            <person name="Schuster L."/>
            <person name="Cowan T.M."/>
            <person name="Smanski M.J."/>
            <person name="Chevrette M.G."/>
            <person name="De Carvalho L.P.S."/>
            <person name="Shen B."/>
        </authorList>
    </citation>
    <scope>NUCLEOTIDE SEQUENCE [LARGE SCALE GENOMIC DNA]</scope>
    <source>
        <strain evidence="2 3">NPDC050545</strain>
    </source>
</reference>
<sequence>MTSQIYRVSVDSKDPYAQSLWWAKVTGYVEPPGRNFPQDPCGKLVTTGDGLPELVFERERPDGSSSIRPTEMHLDIKPIDTTQDEEVERLLELGATMLEDHRDNVGREGWVVMQDPEGNSFCVFRSDKDKEIWQQKLDEMGYQEPERPQT</sequence>
<dbReference type="InterPro" id="IPR041581">
    <property type="entry name" value="Glyoxalase_6"/>
</dbReference>
<dbReference type="Gene3D" id="3.10.180.10">
    <property type="entry name" value="2,3-Dihydroxybiphenyl 1,2-Dioxygenase, domain 1"/>
    <property type="match status" value="1"/>
</dbReference>
<accession>A0ABW7ZAP3</accession>
<keyword evidence="3" id="KW-1185">Reference proteome</keyword>
<name>A0ABW7ZAP3_9ACTN</name>
<dbReference type="SUPFAM" id="SSF54593">
    <property type="entry name" value="Glyoxalase/Bleomycin resistance protein/Dihydroxybiphenyl dioxygenase"/>
    <property type="match status" value="1"/>
</dbReference>